<name>A0A9Q0AM67_9PEZI</name>
<protein>
    <recommendedName>
        <fullName evidence="6">Zn(2)-C6 fungal-type domain-containing protein</fullName>
    </recommendedName>
</protein>
<comment type="caution">
    <text evidence="7">The sequence shown here is derived from an EMBL/GenBank/DDBJ whole genome shotgun (WGS) entry which is preliminary data.</text>
</comment>
<evidence type="ECO:0000256" key="1">
    <source>
        <dbReference type="ARBA" id="ARBA00004123"/>
    </source>
</evidence>
<dbReference type="PROSITE" id="PS50048">
    <property type="entry name" value="ZN2_CY6_FUNGAL_2"/>
    <property type="match status" value="1"/>
</dbReference>
<dbReference type="Gene3D" id="4.10.240.10">
    <property type="entry name" value="Zn(2)-C6 fungal-type DNA-binding domain"/>
    <property type="match status" value="1"/>
</dbReference>
<accession>A0A9Q0AM67</accession>
<reference evidence="7" key="1">
    <citation type="submission" date="2021-03" db="EMBL/GenBank/DDBJ databases">
        <title>Revisited historic fungal species revealed as producer of novel bioactive compounds through whole genome sequencing and comparative genomics.</title>
        <authorList>
            <person name="Vignolle G.A."/>
            <person name="Hochenegger N."/>
            <person name="Mach R.L."/>
            <person name="Mach-Aigner A.R."/>
            <person name="Javad Rahimi M."/>
            <person name="Salim K.A."/>
            <person name="Chan C.M."/>
            <person name="Lim L.B.L."/>
            <person name="Cai F."/>
            <person name="Druzhinina I.S."/>
            <person name="U'Ren J.M."/>
            <person name="Derntl C."/>
        </authorList>
    </citation>
    <scope>NUCLEOTIDE SEQUENCE</scope>
    <source>
        <strain evidence="7">TUCIM 5799</strain>
    </source>
</reference>
<dbReference type="SMART" id="SM00066">
    <property type="entry name" value="GAL4"/>
    <property type="match status" value="1"/>
</dbReference>
<keyword evidence="2" id="KW-0479">Metal-binding</keyword>
<dbReference type="PANTHER" id="PTHR47338:SF20">
    <property type="entry name" value="ZN(II)2CYS6 TRANSCRIPTION FACTOR (EUROFUNG)"/>
    <property type="match status" value="1"/>
</dbReference>
<gene>
    <name evidence="7" type="ORF">JX265_005981</name>
</gene>
<dbReference type="CDD" id="cd00067">
    <property type="entry name" value="GAL4"/>
    <property type="match status" value="1"/>
</dbReference>
<dbReference type="Pfam" id="PF04082">
    <property type="entry name" value="Fungal_trans"/>
    <property type="match status" value="1"/>
</dbReference>
<dbReference type="InterPro" id="IPR036864">
    <property type="entry name" value="Zn2-C6_fun-type_DNA-bd_sf"/>
</dbReference>
<dbReference type="GO" id="GO:0003677">
    <property type="term" value="F:DNA binding"/>
    <property type="evidence" value="ECO:0007669"/>
    <property type="project" value="InterPro"/>
</dbReference>
<dbReference type="PANTHER" id="PTHR47338">
    <property type="entry name" value="ZN(II)2CYS6 TRANSCRIPTION FACTOR (EUROFUNG)-RELATED"/>
    <property type="match status" value="1"/>
</dbReference>
<dbReference type="CDD" id="cd12148">
    <property type="entry name" value="fungal_TF_MHR"/>
    <property type="match status" value="1"/>
</dbReference>
<evidence type="ECO:0000256" key="5">
    <source>
        <dbReference type="ARBA" id="ARBA00023242"/>
    </source>
</evidence>
<dbReference type="GO" id="GO:0005634">
    <property type="term" value="C:nucleus"/>
    <property type="evidence" value="ECO:0007669"/>
    <property type="project" value="UniProtKB-SubCell"/>
</dbReference>
<dbReference type="AlphaFoldDB" id="A0A9Q0AM67"/>
<organism evidence="7 8">
    <name type="scientific">Neoarthrinium moseri</name>
    <dbReference type="NCBI Taxonomy" id="1658444"/>
    <lineage>
        <taxon>Eukaryota</taxon>
        <taxon>Fungi</taxon>
        <taxon>Dikarya</taxon>
        <taxon>Ascomycota</taxon>
        <taxon>Pezizomycotina</taxon>
        <taxon>Sordariomycetes</taxon>
        <taxon>Xylariomycetidae</taxon>
        <taxon>Amphisphaeriales</taxon>
        <taxon>Apiosporaceae</taxon>
        <taxon>Neoarthrinium</taxon>
    </lineage>
</organism>
<feature type="domain" description="Zn(2)-C6 fungal-type" evidence="6">
    <location>
        <begin position="25"/>
        <end position="55"/>
    </location>
</feature>
<dbReference type="GO" id="GO:0006351">
    <property type="term" value="P:DNA-templated transcription"/>
    <property type="evidence" value="ECO:0007669"/>
    <property type="project" value="InterPro"/>
</dbReference>
<dbReference type="GO" id="GO:0008270">
    <property type="term" value="F:zinc ion binding"/>
    <property type="evidence" value="ECO:0007669"/>
    <property type="project" value="InterPro"/>
</dbReference>
<dbReference type="EMBL" id="JAFIMR010000013">
    <property type="protein sequence ID" value="KAI1870941.1"/>
    <property type="molecule type" value="Genomic_DNA"/>
</dbReference>
<keyword evidence="8" id="KW-1185">Reference proteome</keyword>
<proteinExistence type="predicted"/>
<keyword evidence="4" id="KW-0804">Transcription</keyword>
<sequence>MALFPHDAGAGGGTAAANLTKANQACYSCRKQKRRCDKALPACSLCTRMARHCDYSEVQPAPTAEDFAVLQGKLAELESRLTYSGGSDVSSGHLSPPSRSASHSVATPQLLHQEPLWQGGRSNFPAAVFLDSRMFQWSGFQLPKPTMEVPPYVLQCIGNAEDLEQTLSDYFDDIHPWFPIVSRKRMAIGYQIWGETGGDIALLLLAMKLITSQPQRGFTASENYLYTAAKQFVAFLESVGTTSLAYLQGIVLIALYEYGQGVYPAAYMSVGQAVRYAEYLGLPSYKNSSAMLGHPMTWADAEERRRVWWAVYIMDKLVSIGAYRRPMCPEPSPDELLPTNDKAWDLGDSTSAYQRPVSSPFSDPQSTFGRLCQSALQAATALRHHTALERRKINGERYDFTEVAGMMENAHILCKALQSDFTTNPGAYFSLIAARCLNFTAVLKILAMYASGESLRGVGSEWNEEEMTLQLTAVDGTKKTAAFVRDFAADLFAFISLDEDVVKTPPMVLDTLYLASMVHHNAWKDTGDPIAESSLETTRKCLVRLSGRWRLGKELLDMMESHEAHYIVGSNFSSSRLSGIPLVVMNMS</sequence>
<evidence type="ECO:0000313" key="7">
    <source>
        <dbReference type="EMBL" id="KAI1870941.1"/>
    </source>
</evidence>
<dbReference type="InterPro" id="IPR007219">
    <property type="entry name" value="XnlR_reg_dom"/>
</dbReference>
<keyword evidence="5" id="KW-0539">Nucleus</keyword>
<evidence type="ECO:0000256" key="3">
    <source>
        <dbReference type="ARBA" id="ARBA00023015"/>
    </source>
</evidence>
<dbReference type="Pfam" id="PF00172">
    <property type="entry name" value="Zn_clus"/>
    <property type="match status" value="1"/>
</dbReference>
<dbReference type="InterPro" id="IPR001138">
    <property type="entry name" value="Zn2Cys6_DnaBD"/>
</dbReference>
<evidence type="ECO:0000256" key="4">
    <source>
        <dbReference type="ARBA" id="ARBA00023163"/>
    </source>
</evidence>
<evidence type="ECO:0000256" key="2">
    <source>
        <dbReference type="ARBA" id="ARBA00022723"/>
    </source>
</evidence>
<comment type="subcellular location">
    <subcellularLocation>
        <location evidence="1">Nucleus</location>
    </subcellularLocation>
</comment>
<dbReference type="SUPFAM" id="SSF57701">
    <property type="entry name" value="Zn2/Cys6 DNA-binding domain"/>
    <property type="match status" value="1"/>
</dbReference>
<keyword evidence="3" id="KW-0805">Transcription regulation</keyword>
<dbReference type="SMART" id="SM00906">
    <property type="entry name" value="Fungal_trans"/>
    <property type="match status" value="1"/>
</dbReference>
<dbReference type="GO" id="GO:0000981">
    <property type="term" value="F:DNA-binding transcription factor activity, RNA polymerase II-specific"/>
    <property type="evidence" value="ECO:0007669"/>
    <property type="project" value="InterPro"/>
</dbReference>
<evidence type="ECO:0000313" key="8">
    <source>
        <dbReference type="Proteomes" id="UP000829685"/>
    </source>
</evidence>
<evidence type="ECO:0000259" key="6">
    <source>
        <dbReference type="PROSITE" id="PS50048"/>
    </source>
</evidence>
<dbReference type="InterPro" id="IPR050815">
    <property type="entry name" value="TF_fung"/>
</dbReference>
<dbReference type="Proteomes" id="UP000829685">
    <property type="component" value="Unassembled WGS sequence"/>
</dbReference>
<dbReference type="PROSITE" id="PS00463">
    <property type="entry name" value="ZN2_CY6_FUNGAL_1"/>
    <property type="match status" value="1"/>
</dbReference>